<evidence type="ECO:0000313" key="2">
    <source>
        <dbReference type="EMBL" id="AES60352.1"/>
    </source>
</evidence>
<dbReference type="AlphaFoldDB" id="G7I605"/>
<evidence type="ECO:0000313" key="3">
    <source>
        <dbReference type="EnsemblPlants" id="AES60352"/>
    </source>
</evidence>
<dbReference type="HOGENOM" id="CLU_2834914_0_0_1"/>
<accession>G7I605</accession>
<gene>
    <name evidence="2" type="ordered locus">MTR_1g044330</name>
</gene>
<dbReference type="Proteomes" id="UP000002051">
    <property type="component" value="Unassembled WGS sequence"/>
</dbReference>
<reference evidence="2 4" key="1">
    <citation type="journal article" date="2011" name="Nature">
        <title>The Medicago genome provides insight into the evolution of rhizobial symbioses.</title>
        <authorList>
            <person name="Young N.D."/>
            <person name="Debelle F."/>
            <person name="Oldroyd G.E."/>
            <person name="Geurts R."/>
            <person name="Cannon S.B."/>
            <person name="Udvardi M.K."/>
            <person name="Benedito V.A."/>
            <person name="Mayer K.F."/>
            <person name="Gouzy J."/>
            <person name="Schoof H."/>
            <person name="Van de Peer Y."/>
            <person name="Proost S."/>
            <person name="Cook D.R."/>
            <person name="Meyers B.C."/>
            <person name="Spannagl M."/>
            <person name="Cheung F."/>
            <person name="De Mita S."/>
            <person name="Krishnakumar V."/>
            <person name="Gundlach H."/>
            <person name="Zhou S."/>
            <person name="Mudge J."/>
            <person name="Bharti A.K."/>
            <person name="Murray J.D."/>
            <person name="Naoumkina M.A."/>
            <person name="Rosen B."/>
            <person name="Silverstein K.A."/>
            <person name="Tang H."/>
            <person name="Rombauts S."/>
            <person name="Zhao P.X."/>
            <person name="Zhou P."/>
            <person name="Barbe V."/>
            <person name="Bardou P."/>
            <person name="Bechner M."/>
            <person name="Bellec A."/>
            <person name="Berger A."/>
            <person name="Berges H."/>
            <person name="Bidwell S."/>
            <person name="Bisseling T."/>
            <person name="Choisne N."/>
            <person name="Couloux A."/>
            <person name="Denny R."/>
            <person name="Deshpande S."/>
            <person name="Dai X."/>
            <person name="Doyle J.J."/>
            <person name="Dudez A.M."/>
            <person name="Farmer A.D."/>
            <person name="Fouteau S."/>
            <person name="Franken C."/>
            <person name="Gibelin C."/>
            <person name="Gish J."/>
            <person name="Goldstein S."/>
            <person name="Gonzalez A.J."/>
            <person name="Green P.J."/>
            <person name="Hallab A."/>
            <person name="Hartog M."/>
            <person name="Hua A."/>
            <person name="Humphray S.J."/>
            <person name="Jeong D.H."/>
            <person name="Jing Y."/>
            <person name="Jocker A."/>
            <person name="Kenton S.M."/>
            <person name="Kim D.J."/>
            <person name="Klee K."/>
            <person name="Lai H."/>
            <person name="Lang C."/>
            <person name="Lin S."/>
            <person name="Macmil S.L."/>
            <person name="Magdelenat G."/>
            <person name="Matthews L."/>
            <person name="McCorrison J."/>
            <person name="Monaghan E.L."/>
            <person name="Mun J.H."/>
            <person name="Najar F.Z."/>
            <person name="Nicholson C."/>
            <person name="Noirot C."/>
            <person name="O'Bleness M."/>
            <person name="Paule C.R."/>
            <person name="Poulain J."/>
            <person name="Prion F."/>
            <person name="Qin B."/>
            <person name="Qu C."/>
            <person name="Retzel E.F."/>
            <person name="Riddle C."/>
            <person name="Sallet E."/>
            <person name="Samain S."/>
            <person name="Samson N."/>
            <person name="Sanders I."/>
            <person name="Saurat O."/>
            <person name="Scarpelli C."/>
            <person name="Schiex T."/>
            <person name="Segurens B."/>
            <person name="Severin A.J."/>
            <person name="Sherrier D.J."/>
            <person name="Shi R."/>
            <person name="Sims S."/>
            <person name="Singer S.R."/>
            <person name="Sinharoy S."/>
            <person name="Sterck L."/>
            <person name="Viollet A."/>
            <person name="Wang B.B."/>
            <person name="Wang K."/>
            <person name="Wang M."/>
            <person name="Wang X."/>
            <person name="Warfsmann J."/>
            <person name="Weissenbach J."/>
            <person name="White D.D."/>
            <person name="White J.D."/>
            <person name="Wiley G.B."/>
            <person name="Wincker P."/>
            <person name="Xing Y."/>
            <person name="Yang L."/>
            <person name="Yao Z."/>
            <person name="Ying F."/>
            <person name="Zhai J."/>
            <person name="Zhou L."/>
            <person name="Zuber A."/>
            <person name="Denarie J."/>
            <person name="Dixon R.A."/>
            <person name="May G.D."/>
            <person name="Schwartz D.C."/>
            <person name="Rogers J."/>
            <person name="Quetier F."/>
            <person name="Town C.D."/>
            <person name="Roe B.A."/>
        </authorList>
    </citation>
    <scope>NUCLEOTIDE SEQUENCE [LARGE SCALE GENOMIC DNA]</scope>
    <source>
        <strain evidence="2">A17</strain>
        <strain evidence="3 4">cv. Jemalong A17</strain>
    </source>
</reference>
<dbReference type="PaxDb" id="3880-AES60352"/>
<dbReference type="EnsemblPlants" id="AES60352">
    <property type="protein sequence ID" value="AES60352"/>
    <property type="gene ID" value="MTR_1g044330"/>
</dbReference>
<feature type="region of interest" description="Disordered" evidence="1">
    <location>
        <begin position="1"/>
        <end position="66"/>
    </location>
</feature>
<evidence type="ECO:0000313" key="4">
    <source>
        <dbReference type="Proteomes" id="UP000002051"/>
    </source>
</evidence>
<dbReference type="EMBL" id="CM001217">
    <property type="protein sequence ID" value="AES60352.1"/>
    <property type="molecule type" value="Genomic_DNA"/>
</dbReference>
<organism evidence="2 4">
    <name type="scientific">Medicago truncatula</name>
    <name type="common">Barrel medic</name>
    <name type="synonym">Medicago tribuloides</name>
    <dbReference type="NCBI Taxonomy" id="3880"/>
    <lineage>
        <taxon>Eukaryota</taxon>
        <taxon>Viridiplantae</taxon>
        <taxon>Streptophyta</taxon>
        <taxon>Embryophyta</taxon>
        <taxon>Tracheophyta</taxon>
        <taxon>Spermatophyta</taxon>
        <taxon>Magnoliopsida</taxon>
        <taxon>eudicotyledons</taxon>
        <taxon>Gunneridae</taxon>
        <taxon>Pentapetalae</taxon>
        <taxon>rosids</taxon>
        <taxon>fabids</taxon>
        <taxon>Fabales</taxon>
        <taxon>Fabaceae</taxon>
        <taxon>Papilionoideae</taxon>
        <taxon>50 kb inversion clade</taxon>
        <taxon>NPAAA clade</taxon>
        <taxon>Hologalegina</taxon>
        <taxon>IRL clade</taxon>
        <taxon>Trifolieae</taxon>
        <taxon>Medicago</taxon>
    </lineage>
</organism>
<reference evidence="3" key="3">
    <citation type="submission" date="2015-04" db="UniProtKB">
        <authorList>
            <consortium name="EnsemblPlants"/>
        </authorList>
    </citation>
    <scope>IDENTIFICATION</scope>
    <source>
        <strain evidence="3">cv. Jemalong A17</strain>
    </source>
</reference>
<name>G7I605_MEDTR</name>
<reference evidence="2 4" key="2">
    <citation type="journal article" date="2014" name="BMC Genomics">
        <title>An improved genome release (version Mt4.0) for the model legume Medicago truncatula.</title>
        <authorList>
            <person name="Tang H."/>
            <person name="Krishnakumar V."/>
            <person name="Bidwell S."/>
            <person name="Rosen B."/>
            <person name="Chan A."/>
            <person name="Zhou S."/>
            <person name="Gentzbittel L."/>
            <person name="Childs K.L."/>
            <person name="Yandell M."/>
            <person name="Gundlach H."/>
            <person name="Mayer K.F."/>
            <person name="Schwartz D.C."/>
            <person name="Town C.D."/>
        </authorList>
    </citation>
    <scope>GENOME REANNOTATION</scope>
    <source>
        <strain evidence="3 4">cv. Jemalong A17</strain>
    </source>
</reference>
<protein>
    <submittedName>
        <fullName evidence="2 3">Uncharacterized protein</fullName>
    </submittedName>
</protein>
<keyword evidence="4" id="KW-1185">Reference proteome</keyword>
<proteinExistence type="predicted"/>
<sequence>MNENMNEDEDEDEIGDGEYEDEHGIMNEDESGDDEYILREVEIESGSKEEKGWRRRNLKIQENERT</sequence>
<evidence type="ECO:0000256" key="1">
    <source>
        <dbReference type="SAM" id="MobiDB-lite"/>
    </source>
</evidence>
<feature type="compositionally biased region" description="Acidic residues" evidence="1">
    <location>
        <begin position="1"/>
        <end position="35"/>
    </location>
</feature>
<feature type="compositionally biased region" description="Basic and acidic residues" evidence="1">
    <location>
        <begin position="36"/>
        <end position="52"/>
    </location>
</feature>